<dbReference type="Gramene" id="CDF38511">
    <property type="protein sequence ID" value="CDF38511"/>
    <property type="gene ID" value="CHC_T00006232001"/>
</dbReference>
<sequence>MDPDSERNNPYHHIFLSVNLGYLAKTSKLELDTTDGYFQNTLAQPSTPVQSSPQESGLRADQEYQQAGLEMGSKRAASSKWPLPR</sequence>
<reference evidence="3" key="1">
    <citation type="journal article" date="2013" name="Proc. Natl. Acad. Sci. U.S.A.">
        <title>Genome structure and metabolic features in the red seaweed Chondrus crispus shed light on evolution of the Archaeplastida.</title>
        <authorList>
            <person name="Collen J."/>
            <person name="Porcel B."/>
            <person name="Carre W."/>
            <person name="Ball S.G."/>
            <person name="Chaparro C."/>
            <person name="Tonon T."/>
            <person name="Barbeyron T."/>
            <person name="Michel G."/>
            <person name="Noel B."/>
            <person name="Valentin K."/>
            <person name="Elias M."/>
            <person name="Artiguenave F."/>
            <person name="Arun A."/>
            <person name="Aury J.M."/>
            <person name="Barbosa-Neto J.F."/>
            <person name="Bothwell J.H."/>
            <person name="Bouget F.Y."/>
            <person name="Brillet L."/>
            <person name="Cabello-Hurtado F."/>
            <person name="Capella-Gutierrez S."/>
            <person name="Charrier B."/>
            <person name="Cladiere L."/>
            <person name="Cock J.M."/>
            <person name="Coelho S.M."/>
            <person name="Colleoni C."/>
            <person name="Czjzek M."/>
            <person name="Da Silva C."/>
            <person name="Delage L."/>
            <person name="Denoeud F."/>
            <person name="Deschamps P."/>
            <person name="Dittami S.M."/>
            <person name="Gabaldon T."/>
            <person name="Gachon C.M."/>
            <person name="Groisillier A."/>
            <person name="Herve C."/>
            <person name="Jabbari K."/>
            <person name="Katinka M."/>
            <person name="Kloareg B."/>
            <person name="Kowalczyk N."/>
            <person name="Labadie K."/>
            <person name="Leblanc C."/>
            <person name="Lopez P.J."/>
            <person name="McLachlan D.H."/>
            <person name="Meslet-Cladiere L."/>
            <person name="Moustafa A."/>
            <person name="Nehr Z."/>
            <person name="Nyvall Collen P."/>
            <person name="Panaud O."/>
            <person name="Partensky F."/>
            <person name="Poulain J."/>
            <person name="Rensing S.A."/>
            <person name="Rousvoal S."/>
            <person name="Samson G."/>
            <person name="Symeonidi A."/>
            <person name="Weissenbach J."/>
            <person name="Zambounis A."/>
            <person name="Wincker P."/>
            <person name="Boyen C."/>
        </authorList>
    </citation>
    <scope>NUCLEOTIDE SEQUENCE [LARGE SCALE GENOMIC DNA]</scope>
    <source>
        <strain evidence="3">cv. Stackhouse</strain>
    </source>
</reference>
<organism evidence="2 3">
    <name type="scientific">Chondrus crispus</name>
    <name type="common">Carrageen Irish moss</name>
    <name type="synonym">Polymorpha crispa</name>
    <dbReference type="NCBI Taxonomy" id="2769"/>
    <lineage>
        <taxon>Eukaryota</taxon>
        <taxon>Rhodophyta</taxon>
        <taxon>Florideophyceae</taxon>
        <taxon>Rhodymeniophycidae</taxon>
        <taxon>Gigartinales</taxon>
        <taxon>Gigartinaceae</taxon>
        <taxon>Chondrus</taxon>
    </lineage>
</organism>
<dbReference type="KEGG" id="ccp:CHC_T00006232001"/>
<proteinExistence type="predicted"/>
<evidence type="ECO:0000313" key="2">
    <source>
        <dbReference type="EMBL" id="CDF38511.1"/>
    </source>
</evidence>
<feature type="compositionally biased region" description="Polar residues" evidence="1">
    <location>
        <begin position="40"/>
        <end position="55"/>
    </location>
</feature>
<name>R7QM23_CHOCR</name>
<dbReference type="AlphaFoldDB" id="R7QM23"/>
<evidence type="ECO:0000313" key="3">
    <source>
        <dbReference type="Proteomes" id="UP000012073"/>
    </source>
</evidence>
<gene>
    <name evidence="2" type="ORF">CHC_T00006232001</name>
</gene>
<dbReference type="Proteomes" id="UP000012073">
    <property type="component" value="Unassembled WGS sequence"/>
</dbReference>
<accession>R7QM23</accession>
<keyword evidence="3" id="KW-1185">Reference proteome</keyword>
<dbReference type="EMBL" id="HG001940">
    <property type="protein sequence ID" value="CDF38511.1"/>
    <property type="molecule type" value="Genomic_DNA"/>
</dbReference>
<evidence type="ECO:0000256" key="1">
    <source>
        <dbReference type="SAM" id="MobiDB-lite"/>
    </source>
</evidence>
<dbReference type="GeneID" id="17326122"/>
<feature type="region of interest" description="Disordered" evidence="1">
    <location>
        <begin position="40"/>
        <end position="85"/>
    </location>
</feature>
<protein>
    <submittedName>
        <fullName evidence="2">Uncharacterized protein</fullName>
    </submittedName>
</protein>
<dbReference type="RefSeq" id="XP_005718404.1">
    <property type="nucleotide sequence ID" value="XM_005718347.1"/>
</dbReference>